<dbReference type="PANTHER" id="PTHR35392">
    <property type="entry name" value="ZN(II)2CYS6 TRANSCRIPTION FACTOR (EUROFUNG)-RELATED-RELATED"/>
    <property type="match status" value="1"/>
</dbReference>
<sequence>MAEETESSSQDTLDKFSGPTNFDQRYYGQYGQSSNWADPGSTSMMSPSSPLARRIADWGLLLCPCCGFGVRQQEGYQQIPNGPPPAIESENSPYTTEKPPSMQPTPSGTFVPENLGLAQQNSFAYAQPTLTSPPLTGFPLLQDQPTLTAQTVPMVNDATSGQHDGLPTADYYTNQPMKLEPELSNQAILASDPLVQQDLSAIPYNTNVGIIVPPDMAQQVMTAPVPLNQYDLAPTDQPLDDPVPQTGLPAAWADVSLMDQEASFDVLLPNQRGGKRGPFKDLSLREQTAQTRKIGSCIRCRMQRIRCENNTEEDGGPCLTCKKVSNSRAGRFPCLRYKITDIRLSKPGQVPGFEWTRRWINNISDPIQQWASDDVKTIVIGDGLSKRNHVEVKVRQFIPQSGDKLERTWDFHGTKKSVQIPPFALVKLDDVKGAYNDYMKTNMSETIFGLLGSPQGLLYQTYERALKLIMDVTTPTETRDLVGRTLMLWISVRLTTRSSFIVGSETLGMPPDILDETSPNPGKIPLPPVMGAQLDLVLIHHIQTRLRREVLDRLQKMIQKNKQSTWLVIYLVMFILLHNTALIIRHDEGYAMKHGMKRRFAREEKVKEYFLGANILLAHFHYCNKGIYPFSEGCKDQELRTLAGLDEEKIHFVRHTRAHANAHTQLWDVLRNSTAYGDDFYFISQLFEEGWQPRSMM</sequence>
<evidence type="ECO:0000313" key="5">
    <source>
        <dbReference type="Proteomes" id="UP000777438"/>
    </source>
</evidence>
<accession>A0A9P9AV73</accession>
<dbReference type="GO" id="GO:0008270">
    <property type="term" value="F:zinc ion binding"/>
    <property type="evidence" value="ECO:0007669"/>
    <property type="project" value="InterPro"/>
</dbReference>
<dbReference type="InterPro" id="IPR001138">
    <property type="entry name" value="Zn2Cys6_DnaBD"/>
</dbReference>
<dbReference type="CDD" id="cd00067">
    <property type="entry name" value="GAL4"/>
    <property type="match status" value="1"/>
</dbReference>
<gene>
    <name evidence="4" type="ORF">B0T10DRAFT_114686</name>
</gene>
<proteinExistence type="predicted"/>
<dbReference type="EMBL" id="JAGPYM010000002">
    <property type="protein sequence ID" value="KAH6898593.1"/>
    <property type="molecule type" value="Genomic_DNA"/>
</dbReference>
<evidence type="ECO:0000256" key="2">
    <source>
        <dbReference type="SAM" id="MobiDB-lite"/>
    </source>
</evidence>
<keyword evidence="5" id="KW-1185">Reference proteome</keyword>
<keyword evidence="3" id="KW-1133">Transmembrane helix</keyword>
<keyword evidence="3" id="KW-0812">Transmembrane</keyword>
<dbReference type="PANTHER" id="PTHR35392:SF3">
    <property type="entry name" value="ZN(2)-C6 FUNGAL-TYPE DOMAIN-CONTAINING PROTEIN"/>
    <property type="match status" value="1"/>
</dbReference>
<dbReference type="GO" id="GO:0000981">
    <property type="term" value="F:DNA-binding transcription factor activity, RNA polymerase II-specific"/>
    <property type="evidence" value="ECO:0007669"/>
    <property type="project" value="InterPro"/>
</dbReference>
<organism evidence="4 5">
    <name type="scientific">Thelonectria olida</name>
    <dbReference type="NCBI Taxonomy" id="1576542"/>
    <lineage>
        <taxon>Eukaryota</taxon>
        <taxon>Fungi</taxon>
        <taxon>Dikarya</taxon>
        <taxon>Ascomycota</taxon>
        <taxon>Pezizomycotina</taxon>
        <taxon>Sordariomycetes</taxon>
        <taxon>Hypocreomycetidae</taxon>
        <taxon>Hypocreales</taxon>
        <taxon>Nectriaceae</taxon>
        <taxon>Thelonectria</taxon>
    </lineage>
</organism>
<protein>
    <recommendedName>
        <fullName evidence="6">Zn(2)-C6 fungal-type domain-containing protein</fullName>
    </recommendedName>
</protein>
<feature type="region of interest" description="Disordered" evidence="2">
    <location>
        <begin position="1"/>
        <end position="49"/>
    </location>
</feature>
<reference evidence="4 5" key="1">
    <citation type="journal article" date="2021" name="Nat. Commun.">
        <title>Genetic determinants of endophytism in the Arabidopsis root mycobiome.</title>
        <authorList>
            <person name="Mesny F."/>
            <person name="Miyauchi S."/>
            <person name="Thiergart T."/>
            <person name="Pickel B."/>
            <person name="Atanasova L."/>
            <person name="Karlsson M."/>
            <person name="Huettel B."/>
            <person name="Barry K.W."/>
            <person name="Haridas S."/>
            <person name="Chen C."/>
            <person name="Bauer D."/>
            <person name="Andreopoulos W."/>
            <person name="Pangilinan J."/>
            <person name="LaButti K."/>
            <person name="Riley R."/>
            <person name="Lipzen A."/>
            <person name="Clum A."/>
            <person name="Drula E."/>
            <person name="Henrissat B."/>
            <person name="Kohler A."/>
            <person name="Grigoriev I.V."/>
            <person name="Martin F.M."/>
            <person name="Hacquard S."/>
        </authorList>
    </citation>
    <scope>NUCLEOTIDE SEQUENCE [LARGE SCALE GENOMIC DNA]</scope>
    <source>
        <strain evidence="4 5">MPI-CAGE-CH-0241</strain>
    </source>
</reference>
<evidence type="ECO:0008006" key="6">
    <source>
        <dbReference type="Google" id="ProtNLM"/>
    </source>
</evidence>
<keyword evidence="1" id="KW-0539">Nucleus</keyword>
<evidence type="ECO:0000256" key="3">
    <source>
        <dbReference type="SAM" id="Phobius"/>
    </source>
</evidence>
<dbReference type="Proteomes" id="UP000777438">
    <property type="component" value="Unassembled WGS sequence"/>
</dbReference>
<feature type="transmembrane region" description="Helical" evidence="3">
    <location>
        <begin position="565"/>
        <end position="584"/>
    </location>
</feature>
<keyword evidence="3" id="KW-0472">Membrane</keyword>
<evidence type="ECO:0000256" key="1">
    <source>
        <dbReference type="ARBA" id="ARBA00023242"/>
    </source>
</evidence>
<feature type="region of interest" description="Disordered" evidence="2">
    <location>
        <begin position="76"/>
        <end position="106"/>
    </location>
</feature>
<comment type="caution">
    <text evidence="4">The sequence shown here is derived from an EMBL/GenBank/DDBJ whole genome shotgun (WGS) entry which is preliminary data.</text>
</comment>
<dbReference type="OrthoDB" id="3474066at2759"/>
<name>A0A9P9AV73_9HYPO</name>
<dbReference type="AlphaFoldDB" id="A0A9P9AV73"/>
<evidence type="ECO:0000313" key="4">
    <source>
        <dbReference type="EMBL" id="KAH6898593.1"/>
    </source>
</evidence>
<dbReference type="InterPro" id="IPR052973">
    <property type="entry name" value="Fungal_sec-metab_reg_TF"/>
</dbReference>